<name>A0A6A6KMB6_HEVBR</name>
<dbReference type="Pfam" id="PF07802">
    <property type="entry name" value="GCK"/>
    <property type="match status" value="1"/>
</dbReference>
<reference evidence="3 4" key="1">
    <citation type="journal article" date="2020" name="Mol. Plant">
        <title>The Chromosome-Based Rubber Tree Genome Provides New Insights into Spurge Genome Evolution and Rubber Biosynthesis.</title>
        <authorList>
            <person name="Liu J."/>
            <person name="Shi C."/>
            <person name="Shi C.C."/>
            <person name="Li W."/>
            <person name="Zhang Q.J."/>
            <person name="Zhang Y."/>
            <person name="Li K."/>
            <person name="Lu H.F."/>
            <person name="Shi C."/>
            <person name="Zhu S.T."/>
            <person name="Xiao Z.Y."/>
            <person name="Nan H."/>
            <person name="Yue Y."/>
            <person name="Zhu X.G."/>
            <person name="Wu Y."/>
            <person name="Hong X.N."/>
            <person name="Fan G.Y."/>
            <person name="Tong Y."/>
            <person name="Zhang D."/>
            <person name="Mao C.L."/>
            <person name="Liu Y.L."/>
            <person name="Hao S.J."/>
            <person name="Liu W.Q."/>
            <person name="Lv M.Q."/>
            <person name="Zhang H.B."/>
            <person name="Liu Y."/>
            <person name="Hu-Tang G.R."/>
            <person name="Wang J.P."/>
            <person name="Wang J.H."/>
            <person name="Sun Y.H."/>
            <person name="Ni S.B."/>
            <person name="Chen W.B."/>
            <person name="Zhang X.C."/>
            <person name="Jiao Y.N."/>
            <person name="Eichler E.E."/>
            <person name="Li G.H."/>
            <person name="Liu X."/>
            <person name="Gao L.Z."/>
        </authorList>
    </citation>
    <scope>NUCLEOTIDE SEQUENCE [LARGE SCALE GENOMIC DNA]</scope>
    <source>
        <strain evidence="4">cv. GT1</strain>
        <tissue evidence="3">Leaf</tissue>
    </source>
</reference>
<gene>
    <name evidence="3" type="ORF">GH714_002639</name>
</gene>
<comment type="caution">
    <text evidence="3">The sequence shown here is derived from an EMBL/GenBank/DDBJ whole genome shotgun (WGS) entry which is preliminary data.</text>
</comment>
<organism evidence="3 4">
    <name type="scientific">Hevea brasiliensis</name>
    <name type="common">Para rubber tree</name>
    <name type="synonym">Siphonia brasiliensis</name>
    <dbReference type="NCBI Taxonomy" id="3981"/>
    <lineage>
        <taxon>Eukaryota</taxon>
        <taxon>Viridiplantae</taxon>
        <taxon>Streptophyta</taxon>
        <taxon>Embryophyta</taxon>
        <taxon>Tracheophyta</taxon>
        <taxon>Spermatophyta</taxon>
        <taxon>Magnoliopsida</taxon>
        <taxon>eudicotyledons</taxon>
        <taxon>Gunneridae</taxon>
        <taxon>Pentapetalae</taxon>
        <taxon>rosids</taxon>
        <taxon>fabids</taxon>
        <taxon>Malpighiales</taxon>
        <taxon>Euphorbiaceae</taxon>
        <taxon>Crotonoideae</taxon>
        <taxon>Micrandreae</taxon>
        <taxon>Hevea</taxon>
    </lineage>
</organism>
<keyword evidence="4" id="KW-1185">Reference proteome</keyword>
<dbReference type="PANTHER" id="PTHR34357:SF12">
    <property type="entry name" value="GCK DOMAIN-CONTAINING PROTEIN"/>
    <property type="match status" value="1"/>
</dbReference>
<dbReference type="EMBL" id="JAAGAX010000015">
    <property type="protein sequence ID" value="KAF2290110.1"/>
    <property type="molecule type" value="Genomic_DNA"/>
</dbReference>
<proteinExistence type="predicted"/>
<feature type="region of interest" description="Disordered" evidence="1">
    <location>
        <begin position="148"/>
        <end position="203"/>
    </location>
</feature>
<evidence type="ECO:0000313" key="4">
    <source>
        <dbReference type="Proteomes" id="UP000467840"/>
    </source>
</evidence>
<feature type="compositionally biased region" description="Polar residues" evidence="1">
    <location>
        <begin position="48"/>
        <end position="59"/>
    </location>
</feature>
<dbReference type="Proteomes" id="UP000467840">
    <property type="component" value="Chromosome 2"/>
</dbReference>
<sequence length="203" mass="22180">MGAVFSSTTTTTANSIDSHSSNCTMASADPKSPESATHIPPKDEMSKEATNSSIGTQTPEESDQATKPTEEEEEEGECGFCLFMKGGGCRDAFIDWENCVKEAETNEENVVDKCFDATAALRKCMQAHADYYEPILQAEKDAEERVMKELEKEKASESNVAEKKTEKVVDSKDSISGNEKARQVPATKEKLRESSQHSVGVPL</sequence>
<feature type="compositionally biased region" description="Polar residues" evidence="1">
    <location>
        <begin position="1"/>
        <end position="25"/>
    </location>
</feature>
<evidence type="ECO:0000313" key="3">
    <source>
        <dbReference type="EMBL" id="KAF2290110.1"/>
    </source>
</evidence>
<dbReference type="PANTHER" id="PTHR34357">
    <property type="entry name" value="F7A19.14 PROTEIN-RELATED"/>
    <property type="match status" value="1"/>
</dbReference>
<evidence type="ECO:0000256" key="1">
    <source>
        <dbReference type="SAM" id="MobiDB-lite"/>
    </source>
</evidence>
<protein>
    <recommendedName>
        <fullName evidence="2">GCK domain-containing protein</fullName>
    </recommendedName>
</protein>
<evidence type="ECO:0000259" key="2">
    <source>
        <dbReference type="SMART" id="SM01227"/>
    </source>
</evidence>
<dbReference type="Gene3D" id="1.10.287.2900">
    <property type="match status" value="1"/>
</dbReference>
<feature type="domain" description="GCK" evidence="2">
    <location>
        <begin position="76"/>
        <end position="150"/>
    </location>
</feature>
<dbReference type="InterPro" id="IPR012891">
    <property type="entry name" value="GCK_dom"/>
</dbReference>
<dbReference type="SMART" id="SM01227">
    <property type="entry name" value="GCK"/>
    <property type="match status" value="1"/>
</dbReference>
<feature type="compositionally biased region" description="Basic and acidic residues" evidence="1">
    <location>
        <begin position="148"/>
        <end position="195"/>
    </location>
</feature>
<accession>A0A6A6KMB6</accession>
<dbReference type="AlphaFoldDB" id="A0A6A6KMB6"/>
<feature type="region of interest" description="Disordered" evidence="1">
    <location>
        <begin position="1"/>
        <end position="76"/>
    </location>
</feature>